<comment type="caution">
    <text evidence="2">The sequence shown here is derived from an EMBL/GenBank/DDBJ whole genome shotgun (WGS) entry which is preliminary data.</text>
</comment>
<proteinExistence type="predicted"/>
<evidence type="ECO:0000256" key="1">
    <source>
        <dbReference type="SAM" id="MobiDB-lite"/>
    </source>
</evidence>
<protein>
    <submittedName>
        <fullName evidence="2">Uncharacterized protein</fullName>
    </submittedName>
</protein>
<dbReference type="EMBL" id="BAAARV010000093">
    <property type="protein sequence ID" value="GAA2383504.1"/>
    <property type="molecule type" value="Genomic_DNA"/>
</dbReference>
<evidence type="ECO:0000313" key="2">
    <source>
        <dbReference type="EMBL" id="GAA2383504.1"/>
    </source>
</evidence>
<dbReference type="Proteomes" id="UP001501444">
    <property type="component" value="Unassembled WGS sequence"/>
</dbReference>
<keyword evidence="3" id="KW-1185">Reference proteome</keyword>
<dbReference type="RefSeq" id="WP_344619055.1">
    <property type="nucleotide sequence ID" value="NZ_BAAARV010000093.1"/>
</dbReference>
<accession>A0ABP5ULU9</accession>
<sequence length="198" mass="21777">MRVTFIRFADHEWGHVAIARDDGVVYHMNTGPITGATPHDLVHYTVEDALRIPDGIWGSIAGGVVFRSMHHVSGRRPPHAAERSKELIREHRELLQRAEHIGGLCERAAELPETDLARFAAQAPAMPLTVEQLGKAAAALRAAHERWSALAVGGTLELEWPRYRSIRTAAGTPAPTGRPERSRSRRGRSSGRPTPSAR</sequence>
<evidence type="ECO:0000313" key="3">
    <source>
        <dbReference type="Proteomes" id="UP001501444"/>
    </source>
</evidence>
<gene>
    <name evidence="2" type="ORF">GCM10010170_092450</name>
</gene>
<feature type="region of interest" description="Disordered" evidence="1">
    <location>
        <begin position="166"/>
        <end position="198"/>
    </location>
</feature>
<name>A0ABP5ULU9_9ACTN</name>
<organism evidence="2 3">
    <name type="scientific">Dactylosporangium salmoneum</name>
    <dbReference type="NCBI Taxonomy" id="53361"/>
    <lineage>
        <taxon>Bacteria</taxon>
        <taxon>Bacillati</taxon>
        <taxon>Actinomycetota</taxon>
        <taxon>Actinomycetes</taxon>
        <taxon>Micromonosporales</taxon>
        <taxon>Micromonosporaceae</taxon>
        <taxon>Dactylosporangium</taxon>
    </lineage>
</organism>
<reference evidence="3" key="1">
    <citation type="journal article" date="2019" name="Int. J. Syst. Evol. Microbiol.">
        <title>The Global Catalogue of Microorganisms (GCM) 10K type strain sequencing project: providing services to taxonomists for standard genome sequencing and annotation.</title>
        <authorList>
            <consortium name="The Broad Institute Genomics Platform"/>
            <consortium name="The Broad Institute Genome Sequencing Center for Infectious Disease"/>
            <person name="Wu L."/>
            <person name="Ma J."/>
        </authorList>
    </citation>
    <scope>NUCLEOTIDE SEQUENCE [LARGE SCALE GENOMIC DNA]</scope>
    <source>
        <strain evidence="3">JCM 3272</strain>
    </source>
</reference>